<evidence type="ECO:0000313" key="2">
    <source>
        <dbReference type="Proteomes" id="UP000799423"/>
    </source>
</evidence>
<dbReference type="OrthoDB" id="4851849at2759"/>
<accession>A0A6A7B1P9</accession>
<dbReference type="AlphaFoldDB" id="A0A6A7B1P9"/>
<sequence length="247" mass="28352">MPPDEDVLEDFGFNNVSFGRDRSYLLGLYGGLYSFGSVSSEDIHEWRVTGILAEKIKEFLFQDSRDPSGPYLDAEDRNKTARELQPQAKGHSYNLLAGMLRRCTPNPTEENWYSFGFVACRDQGEESMLLDLYQLLLTTSDGSFFYEIHNRRRGTIAPATFTRFWKAHESRTLIPLMDSKGLKELRSRNPFLEAFLSAPPMGPRPSVWDLKQFLEIRDPVDYPPQPCVSVDYGFWGPRVRSSFTKPV</sequence>
<proteinExistence type="predicted"/>
<dbReference type="Proteomes" id="UP000799423">
    <property type="component" value="Unassembled WGS sequence"/>
</dbReference>
<dbReference type="EMBL" id="MU006318">
    <property type="protein sequence ID" value="KAF2848345.1"/>
    <property type="molecule type" value="Genomic_DNA"/>
</dbReference>
<name>A0A6A7B1P9_9PLEO</name>
<gene>
    <name evidence="1" type="ORF">T440DRAFT_520041</name>
</gene>
<keyword evidence="2" id="KW-1185">Reference proteome</keyword>
<evidence type="ECO:0000313" key="1">
    <source>
        <dbReference type="EMBL" id="KAF2848345.1"/>
    </source>
</evidence>
<protein>
    <submittedName>
        <fullName evidence="1">Uncharacterized protein</fullName>
    </submittedName>
</protein>
<organism evidence="1 2">
    <name type="scientific">Plenodomus tracheiphilus IPT5</name>
    <dbReference type="NCBI Taxonomy" id="1408161"/>
    <lineage>
        <taxon>Eukaryota</taxon>
        <taxon>Fungi</taxon>
        <taxon>Dikarya</taxon>
        <taxon>Ascomycota</taxon>
        <taxon>Pezizomycotina</taxon>
        <taxon>Dothideomycetes</taxon>
        <taxon>Pleosporomycetidae</taxon>
        <taxon>Pleosporales</taxon>
        <taxon>Pleosporineae</taxon>
        <taxon>Leptosphaeriaceae</taxon>
        <taxon>Plenodomus</taxon>
    </lineage>
</organism>
<reference evidence="1" key="1">
    <citation type="submission" date="2020-01" db="EMBL/GenBank/DDBJ databases">
        <authorList>
            <consortium name="DOE Joint Genome Institute"/>
            <person name="Haridas S."/>
            <person name="Albert R."/>
            <person name="Binder M."/>
            <person name="Bloem J."/>
            <person name="Labutti K."/>
            <person name="Salamov A."/>
            <person name="Andreopoulos B."/>
            <person name="Baker S.E."/>
            <person name="Barry K."/>
            <person name="Bills G."/>
            <person name="Bluhm B.H."/>
            <person name="Cannon C."/>
            <person name="Castanera R."/>
            <person name="Culley D.E."/>
            <person name="Daum C."/>
            <person name="Ezra D."/>
            <person name="Gonzalez J.B."/>
            <person name="Henrissat B."/>
            <person name="Kuo A."/>
            <person name="Liang C."/>
            <person name="Lipzen A."/>
            <person name="Lutzoni F."/>
            <person name="Magnuson J."/>
            <person name="Mondo S."/>
            <person name="Nolan M."/>
            <person name="Ohm R."/>
            <person name="Pangilinan J."/>
            <person name="Park H.-J."/>
            <person name="Ramirez L."/>
            <person name="Alfaro M."/>
            <person name="Sun H."/>
            <person name="Tritt A."/>
            <person name="Yoshinaga Y."/>
            <person name="Zwiers L.-H."/>
            <person name="Turgeon B.G."/>
            <person name="Goodwin S.B."/>
            <person name="Spatafora J.W."/>
            <person name="Crous P.W."/>
            <person name="Grigoriev I.V."/>
        </authorList>
    </citation>
    <scope>NUCLEOTIDE SEQUENCE</scope>
    <source>
        <strain evidence="1">IPT5</strain>
    </source>
</reference>